<evidence type="ECO:0000256" key="1">
    <source>
        <dbReference type="ARBA" id="ARBA00001966"/>
    </source>
</evidence>
<keyword evidence="10" id="KW-0808">Transferase</keyword>
<evidence type="ECO:0000256" key="2">
    <source>
        <dbReference type="ARBA" id="ARBA00022485"/>
    </source>
</evidence>
<dbReference type="AlphaFoldDB" id="A0A078MR79"/>
<evidence type="ECO:0000256" key="3">
    <source>
        <dbReference type="ARBA" id="ARBA00022691"/>
    </source>
</evidence>
<keyword evidence="3" id="KW-0949">S-adenosyl-L-methionine</keyword>
<dbReference type="SUPFAM" id="SSF48557">
    <property type="entry name" value="L-aspartase-like"/>
    <property type="match status" value="1"/>
</dbReference>
<dbReference type="GO" id="GO:0051539">
    <property type="term" value="F:4 iron, 4 sulfur cluster binding"/>
    <property type="evidence" value="ECO:0007669"/>
    <property type="project" value="UniProtKB-KW"/>
</dbReference>
<reference evidence="10" key="1">
    <citation type="submission" date="2014-07" db="EMBL/GenBank/DDBJ databases">
        <authorList>
            <person name="Urmite Genomes Urmite Genomes"/>
        </authorList>
    </citation>
    <scope>NUCLEOTIDE SEQUENCE</scope>
    <source>
        <strain evidence="10">11W110_air</strain>
    </source>
</reference>
<dbReference type="InterPro" id="IPR008948">
    <property type="entry name" value="L-Aspartase-like"/>
</dbReference>
<proteinExistence type="predicted"/>
<dbReference type="Gene3D" id="3.20.20.70">
    <property type="entry name" value="Aldolase class I"/>
    <property type="match status" value="1"/>
</dbReference>
<evidence type="ECO:0000256" key="4">
    <source>
        <dbReference type="ARBA" id="ARBA00022723"/>
    </source>
</evidence>
<dbReference type="InterPro" id="IPR058240">
    <property type="entry name" value="rSAM_sf"/>
</dbReference>
<dbReference type="Gene3D" id="1.20.200.10">
    <property type="entry name" value="Fumarase/aspartase (Central domain)"/>
    <property type="match status" value="1"/>
</dbReference>
<dbReference type="GO" id="GO:0070475">
    <property type="term" value="P:rRNA base methylation"/>
    <property type="evidence" value="ECO:0007669"/>
    <property type="project" value="TreeGrafter"/>
</dbReference>
<dbReference type="EMBL" id="LN483070">
    <property type="protein sequence ID" value="CEA07371.1"/>
    <property type="molecule type" value="Genomic_DNA"/>
</dbReference>
<dbReference type="CDD" id="cd01335">
    <property type="entry name" value="Radical_SAM"/>
    <property type="match status" value="1"/>
</dbReference>
<organism evidence="10">
    <name type="scientific">Arthrobacter saudimassiliensis</name>
    <dbReference type="NCBI Taxonomy" id="1461584"/>
    <lineage>
        <taxon>Bacteria</taxon>
        <taxon>Bacillati</taxon>
        <taxon>Actinomycetota</taxon>
        <taxon>Actinomycetes</taxon>
        <taxon>Micrococcales</taxon>
        <taxon>Micrococcaceae</taxon>
        <taxon>Arthrobacter</taxon>
    </lineage>
</organism>
<sequence>MPSPNISPANNRAQVRPATEGWTQATSADGRPLLQFKSSPRVSQPPKHLADMTLAERQEKLKELGQPAFRAKQLSVHYFQHYTTDPELMSDLPKAGRAELVEAMFPKLLTEVKRLTTDNGDTIKFLWRLFDGSLVESVLMRYPGRITLCVSSQCGCGMNCPFCATGQAGLTRNMSTAEILDQIVQANRVIAEGGLGGRRGDGGHDAERVTNIVFMGMGEPLANYKRVMNAVHRMVDEAPEGLGMSARGITVSTVGLVPAINKLADEKLPFTFALSLHAPDDELRDELIPVNSRWKVDEALDAAYGYYRATGRRVSIEYALIKDMNDHPWRADLLAKKLNSRGRGWVHVNPIRFENAEANLEISNGLLDTLAATLVTSRWQRDLTDSSSQRKVNPIRFENAEANLEISNGLLDTLAATLVTSRWQRDLTDSSSQRNIGVALGHSLLAISNVAKGLDRLDVAADVLAADLDTNWEVLGEAIQMVMRAEAVAGVPGMENPYERLKELTRGHRVDADRMREFVSGLGLSDAARQRLLDLTPGGYTGIAHALVDHLKK</sequence>
<dbReference type="Gene3D" id="1.10.150.530">
    <property type="match status" value="1"/>
</dbReference>
<evidence type="ECO:0000313" key="10">
    <source>
        <dbReference type="EMBL" id="CEA07371.1"/>
    </source>
</evidence>
<keyword evidence="10" id="KW-0489">Methyltransferase</keyword>
<feature type="region of interest" description="Disordered" evidence="8">
    <location>
        <begin position="1"/>
        <end position="47"/>
    </location>
</feature>
<dbReference type="GO" id="GO:0006188">
    <property type="term" value="P:IMP biosynthetic process"/>
    <property type="evidence" value="ECO:0007669"/>
    <property type="project" value="InterPro"/>
</dbReference>
<evidence type="ECO:0000256" key="8">
    <source>
        <dbReference type="SAM" id="MobiDB-lite"/>
    </source>
</evidence>
<dbReference type="InterPro" id="IPR040072">
    <property type="entry name" value="Methyltransferase_A"/>
</dbReference>
<dbReference type="PROSITE" id="PS51918">
    <property type="entry name" value="RADICAL_SAM"/>
    <property type="match status" value="1"/>
</dbReference>
<dbReference type="Pfam" id="PF08328">
    <property type="entry name" value="ASL_C"/>
    <property type="match status" value="1"/>
</dbReference>
<accession>A0A078MR79</accession>
<keyword evidence="6" id="KW-0411">Iron-sulfur</keyword>
<name>A0A078MR79_9MICC</name>
<feature type="domain" description="Radical SAM core" evidence="9">
    <location>
        <begin position="142"/>
        <end position="386"/>
    </location>
</feature>
<dbReference type="Gene3D" id="1.10.40.30">
    <property type="entry name" value="Fumarase/aspartase (C-terminal domain)"/>
    <property type="match status" value="1"/>
</dbReference>
<dbReference type="GO" id="GO:0008168">
    <property type="term" value="F:methyltransferase activity"/>
    <property type="evidence" value="ECO:0007669"/>
    <property type="project" value="UniProtKB-KW"/>
</dbReference>
<dbReference type="GO" id="GO:0030488">
    <property type="term" value="P:tRNA methylation"/>
    <property type="evidence" value="ECO:0007669"/>
    <property type="project" value="TreeGrafter"/>
</dbReference>
<protein>
    <submittedName>
        <fullName evidence="10">Dual-specificity RNA methyltransferase RlmN</fullName>
    </submittedName>
</protein>
<evidence type="ECO:0000256" key="5">
    <source>
        <dbReference type="ARBA" id="ARBA00023004"/>
    </source>
</evidence>
<dbReference type="InterPro" id="IPR007197">
    <property type="entry name" value="rSAM"/>
</dbReference>
<keyword evidence="4" id="KW-0479">Metal-binding</keyword>
<evidence type="ECO:0000256" key="6">
    <source>
        <dbReference type="ARBA" id="ARBA00023014"/>
    </source>
</evidence>
<dbReference type="PANTHER" id="PTHR30544">
    <property type="entry name" value="23S RRNA METHYLTRANSFERASE"/>
    <property type="match status" value="1"/>
</dbReference>
<dbReference type="InterPro" id="IPR013785">
    <property type="entry name" value="Aldolase_TIM"/>
</dbReference>
<dbReference type="GO" id="GO:0046872">
    <property type="term" value="F:metal ion binding"/>
    <property type="evidence" value="ECO:0007669"/>
    <property type="project" value="UniProtKB-KW"/>
</dbReference>
<dbReference type="SFLD" id="SFLDS00029">
    <property type="entry name" value="Radical_SAM"/>
    <property type="match status" value="1"/>
</dbReference>
<feature type="compositionally biased region" description="Polar residues" evidence="8">
    <location>
        <begin position="1"/>
        <end position="13"/>
    </location>
</feature>
<dbReference type="GO" id="GO:0004018">
    <property type="term" value="F:N6-(1,2-dicarboxyethyl)AMP AMP-lyase (fumarate-forming) activity"/>
    <property type="evidence" value="ECO:0007669"/>
    <property type="project" value="InterPro"/>
</dbReference>
<dbReference type="SUPFAM" id="SSF102114">
    <property type="entry name" value="Radical SAM enzymes"/>
    <property type="match status" value="1"/>
</dbReference>
<keyword evidence="7" id="KW-0456">Lyase</keyword>
<gene>
    <name evidence="10" type="primary">rlmN</name>
    <name evidence="10" type="ORF">BN1051_00684</name>
</gene>
<evidence type="ECO:0000256" key="7">
    <source>
        <dbReference type="ARBA" id="ARBA00023239"/>
    </source>
</evidence>
<evidence type="ECO:0000259" key="9">
    <source>
        <dbReference type="PROSITE" id="PS51918"/>
    </source>
</evidence>
<dbReference type="PATRIC" id="fig|1461584.3.peg.673"/>
<dbReference type="PANTHER" id="PTHR30544:SF5">
    <property type="entry name" value="RADICAL SAM CORE DOMAIN-CONTAINING PROTEIN"/>
    <property type="match status" value="1"/>
</dbReference>
<keyword evidence="5" id="KW-0408">Iron</keyword>
<keyword evidence="2" id="KW-0004">4Fe-4S</keyword>
<dbReference type="InterPro" id="IPR013539">
    <property type="entry name" value="PurB_C"/>
</dbReference>
<comment type="cofactor">
    <cofactor evidence="1">
        <name>[4Fe-4S] cluster</name>
        <dbReference type="ChEBI" id="CHEBI:49883"/>
    </cofactor>
</comment>